<gene>
    <name evidence="3" type="ORF">CYCCA115_LOCUS10056</name>
</gene>
<feature type="region of interest" description="Disordered" evidence="1">
    <location>
        <begin position="326"/>
        <end position="347"/>
    </location>
</feature>
<feature type="region of interest" description="Disordered" evidence="1">
    <location>
        <begin position="153"/>
        <end position="176"/>
    </location>
</feature>
<dbReference type="Pfam" id="PF03457">
    <property type="entry name" value="HA"/>
    <property type="match status" value="2"/>
</dbReference>
<feature type="region of interest" description="Disordered" evidence="1">
    <location>
        <begin position="1"/>
        <end position="26"/>
    </location>
</feature>
<keyword evidence="4" id="KW-1185">Reference proteome</keyword>
<dbReference type="Gene3D" id="6.10.140.530">
    <property type="match status" value="2"/>
</dbReference>
<dbReference type="PANTHER" id="PTHR33418:SF1">
    <property type="entry name" value="HELICASE-ASSOCIATED DOMAIN-CONTAINING PROTEIN"/>
    <property type="match status" value="1"/>
</dbReference>
<proteinExistence type="predicted"/>
<feature type="domain" description="Helicase-associated" evidence="2">
    <location>
        <begin position="180"/>
        <end position="247"/>
    </location>
</feature>
<dbReference type="EMBL" id="CAKOGP040001557">
    <property type="protein sequence ID" value="CAJ1945914.1"/>
    <property type="molecule type" value="Genomic_DNA"/>
</dbReference>
<dbReference type="PANTHER" id="PTHR33418">
    <property type="entry name" value="HELICASE-ASSOCIATED"/>
    <property type="match status" value="1"/>
</dbReference>
<feature type="domain" description="Helicase-associated" evidence="2">
    <location>
        <begin position="255"/>
        <end position="320"/>
    </location>
</feature>
<accession>A0AAD2FKZ2</accession>
<organism evidence="3 4">
    <name type="scientific">Cylindrotheca closterium</name>
    <dbReference type="NCBI Taxonomy" id="2856"/>
    <lineage>
        <taxon>Eukaryota</taxon>
        <taxon>Sar</taxon>
        <taxon>Stramenopiles</taxon>
        <taxon>Ochrophyta</taxon>
        <taxon>Bacillariophyta</taxon>
        <taxon>Bacillariophyceae</taxon>
        <taxon>Bacillariophycidae</taxon>
        <taxon>Bacillariales</taxon>
        <taxon>Bacillariaceae</taxon>
        <taxon>Cylindrotheca</taxon>
    </lineage>
</organism>
<dbReference type="AlphaFoldDB" id="A0AAD2FKZ2"/>
<protein>
    <recommendedName>
        <fullName evidence="2">Helicase-associated domain-containing protein</fullName>
    </recommendedName>
</protein>
<name>A0AAD2FKZ2_9STRA</name>
<evidence type="ECO:0000256" key="1">
    <source>
        <dbReference type="SAM" id="MobiDB-lite"/>
    </source>
</evidence>
<dbReference type="Proteomes" id="UP001295423">
    <property type="component" value="Unassembled WGS sequence"/>
</dbReference>
<evidence type="ECO:0000259" key="2">
    <source>
        <dbReference type="Pfam" id="PF03457"/>
    </source>
</evidence>
<feature type="compositionally biased region" description="Basic and acidic residues" evidence="1">
    <location>
        <begin position="1"/>
        <end position="12"/>
    </location>
</feature>
<feature type="region of interest" description="Disordered" evidence="1">
    <location>
        <begin position="46"/>
        <end position="77"/>
    </location>
</feature>
<feature type="compositionally biased region" description="Low complexity" evidence="1">
    <location>
        <begin position="60"/>
        <end position="69"/>
    </location>
</feature>
<evidence type="ECO:0000313" key="4">
    <source>
        <dbReference type="Proteomes" id="UP001295423"/>
    </source>
</evidence>
<reference evidence="3" key="1">
    <citation type="submission" date="2023-08" db="EMBL/GenBank/DDBJ databases">
        <authorList>
            <person name="Audoor S."/>
            <person name="Bilcke G."/>
        </authorList>
    </citation>
    <scope>NUCLEOTIDE SEQUENCE</scope>
</reference>
<comment type="caution">
    <text evidence="3">The sequence shown here is derived from an EMBL/GenBank/DDBJ whole genome shotgun (WGS) entry which is preliminary data.</text>
</comment>
<feature type="compositionally biased region" description="Basic and acidic residues" evidence="1">
    <location>
        <begin position="158"/>
        <end position="176"/>
    </location>
</feature>
<dbReference type="InterPro" id="IPR005114">
    <property type="entry name" value="Helicase_assoc"/>
</dbReference>
<sequence length="347" mass="39952">MSSNNDDRDSTSQRRSSTSEDSSLESKLNAALNILEPTPFRDGTAFISSPHLPGRYAVGSLSTSAAASPPSVPTNQAARLLAQQHNEQAPADRIQTSWMATVDRVINKRPQERDAASNSKGDDESSIQALNQAPIPFQQSQGKKRARLDQQLVVDSTSRTDHDHEGEAGRTKSRFRDYQKDQWDQQFLELLKFKETHGHCHVPHTYKENPALARWAKRQRYQYKRKLEHKQSSMSDPRQQKLEDVGFIWDLQTMVWQERFNELVEYKQRHGDCNVPCRFEENPTLGMWVKCQRRQYKLYRSNQLSRLTPERFQLLANLGFTWEPQASGGGIANNNTKKANNRLDQRR</sequence>
<evidence type="ECO:0000313" key="3">
    <source>
        <dbReference type="EMBL" id="CAJ1945914.1"/>
    </source>
</evidence>